<dbReference type="GO" id="GO:0003677">
    <property type="term" value="F:DNA binding"/>
    <property type="evidence" value="ECO:0007669"/>
    <property type="project" value="UniProtKB-KW"/>
</dbReference>
<protein>
    <submittedName>
        <fullName evidence="5">MarR family transcriptional regulator</fullName>
    </submittedName>
</protein>
<dbReference type="SMART" id="SM00347">
    <property type="entry name" value="HTH_MARR"/>
    <property type="match status" value="1"/>
</dbReference>
<keyword evidence="3" id="KW-0804">Transcription</keyword>
<dbReference type="AlphaFoldDB" id="A0A418Q9F9"/>
<dbReference type="PROSITE" id="PS50995">
    <property type="entry name" value="HTH_MARR_2"/>
    <property type="match status" value="1"/>
</dbReference>
<dbReference type="OrthoDB" id="3216907at2"/>
<keyword evidence="1" id="KW-0805">Transcription regulation</keyword>
<dbReference type="InterPro" id="IPR036390">
    <property type="entry name" value="WH_DNA-bd_sf"/>
</dbReference>
<dbReference type="GO" id="GO:0003700">
    <property type="term" value="F:DNA-binding transcription factor activity"/>
    <property type="evidence" value="ECO:0007669"/>
    <property type="project" value="InterPro"/>
</dbReference>
<evidence type="ECO:0000313" key="6">
    <source>
        <dbReference type="Proteomes" id="UP000285278"/>
    </source>
</evidence>
<dbReference type="EMBL" id="QXJK01000002">
    <property type="protein sequence ID" value="RIX36203.1"/>
    <property type="molecule type" value="Genomic_DNA"/>
</dbReference>
<dbReference type="SUPFAM" id="SSF46785">
    <property type="entry name" value="Winged helix' DNA-binding domain"/>
    <property type="match status" value="1"/>
</dbReference>
<dbReference type="Proteomes" id="UP000285278">
    <property type="component" value="Unassembled WGS sequence"/>
</dbReference>
<evidence type="ECO:0000256" key="1">
    <source>
        <dbReference type="ARBA" id="ARBA00023015"/>
    </source>
</evidence>
<dbReference type="Pfam" id="PF01047">
    <property type="entry name" value="MarR"/>
    <property type="match status" value="1"/>
</dbReference>
<dbReference type="InterPro" id="IPR036388">
    <property type="entry name" value="WH-like_DNA-bd_sf"/>
</dbReference>
<reference evidence="5 6" key="1">
    <citation type="submission" date="2018-09" db="EMBL/GenBank/DDBJ databases">
        <title>Optimization and identification of Corynebacterium falsenii FN1-14 from fish paste.</title>
        <authorList>
            <person name="Daroonpunt R."/>
            <person name="Tanasupawat S."/>
        </authorList>
    </citation>
    <scope>NUCLEOTIDE SEQUENCE [LARGE SCALE GENOMIC DNA]</scope>
    <source>
        <strain evidence="5 6">FN1-14</strain>
    </source>
</reference>
<organism evidence="5 6">
    <name type="scientific">Corynebacterium falsenii</name>
    <dbReference type="NCBI Taxonomy" id="108486"/>
    <lineage>
        <taxon>Bacteria</taxon>
        <taxon>Bacillati</taxon>
        <taxon>Actinomycetota</taxon>
        <taxon>Actinomycetes</taxon>
        <taxon>Mycobacteriales</taxon>
        <taxon>Corynebacteriaceae</taxon>
        <taxon>Corynebacterium</taxon>
    </lineage>
</organism>
<dbReference type="PANTHER" id="PTHR39515:SF2">
    <property type="entry name" value="HTH-TYPE TRANSCRIPTIONAL REGULATOR RV0880"/>
    <property type="match status" value="1"/>
</dbReference>
<proteinExistence type="predicted"/>
<dbReference type="InterPro" id="IPR052526">
    <property type="entry name" value="HTH-type_Bedaq_tolerance"/>
</dbReference>
<evidence type="ECO:0000256" key="2">
    <source>
        <dbReference type="ARBA" id="ARBA00023125"/>
    </source>
</evidence>
<dbReference type="InterPro" id="IPR000835">
    <property type="entry name" value="HTH_MarR-typ"/>
</dbReference>
<sequence>MASTPLEIASKLRPSLTRLYLLYFRQAENSTISMAQLSIMMILDEKGPMRISQIASTEAIRMPTASNAVNQLETMGLVTRVRDISDRRGVRVDLTDKGREELEKLSEERANQLAGMLEGLNDEELERTEEAVSLIDEILHSYAASIEEKLKAEHEHGGRSAH</sequence>
<evidence type="ECO:0000259" key="4">
    <source>
        <dbReference type="PROSITE" id="PS50995"/>
    </source>
</evidence>
<evidence type="ECO:0000313" key="5">
    <source>
        <dbReference type="EMBL" id="RIX36203.1"/>
    </source>
</evidence>
<name>A0A418Q9F9_9CORY</name>
<dbReference type="STRING" id="1451189.CFAL_11655"/>
<dbReference type="Gene3D" id="1.10.10.10">
    <property type="entry name" value="Winged helix-like DNA-binding domain superfamily/Winged helix DNA-binding domain"/>
    <property type="match status" value="1"/>
</dbReference>
<accession>A0A418Q9F9</accession>
<dbReference type="RefSeq" id="WP_025403845.1">
    <property type="nucleotide sequence ID" value="NZ_CBCRUA010000028.1"/>
</dbReference>
<evidence type="ECO:0000256" key="3">
    <source>
        <dbReference type="ARBA" id="ARBA00023163"/>
    </source>
</evidence>
<keyword evidence="2" id="KW-0238">DNA-binding</keyword>
<feature type="domain" description="HTH marR-type" evidence="4">
    <location>
        <begin position="1"/>
        <end position="140"/>
    </location>
</feature>
<gene>
    <name evidence="5" type="ORF">D3M95_02685</name>
</gene>
<comment type="caution">
    <text evidence="5">The sequence shown here is derived from an EMBL/GenBank/DDBJ whole genome shotgun (WGS) entry which is preliminary data.</text>
</comment>
<keyword evidence="6" id="KW-1185">Reference proteome</keyword>
<dbReference type="PANTHER" id="PTHR39515">
    <property type="entry name" value="CONSERVED PROTEIN"/>
    <property type="match status" value="1"/>
</dbReference>
<dbReference type="PROSITE" id="PS01117">
    <property type="entry name" value="HTH_MARR_1"/>
    <property type="match status" value="1"/>
</dbReference>
<dbReference type="InterPro" id="IPR023187">
    <property type="entry name" value="Tscrpt_reg_MarR-type_CS"/>
</dbReference>